<dbReference type="InterPro" id="IPR026033">
    <property type="entry name" value="Azg-like_bact_archaea"/>
</dbReference>
<evidence type="ECO:0000256" key="6">
    <source>
        <dbReference type="ARBA" id="ARBA00022989"/>
    </source>
</evidence>
<feature type="transmembrane region" description="Helical" evidence="9">
    <location>
        <begin position="94"/>
        <end position="114"/>
    </location>
</feature>
<comment type="subcellular location">
    <subcellularLocation>
        <location evidence="1 8">Cell membrane</location>
        <topology evidence="1 8">Multi-pass membrane protein</topology>
    </subcellularLocation>
</comment>
<dbReference type="RefSeq" id="WP_110391323.1">
    <property type="nucleotide sequence ID" value="NZ_DAIPEO010000496.1"/>
</dbReference>
<keyword evidence="11" id="KW-1185">Reference proteome</keyword>
<reference evidence="10 11" key="1">
    <citation type="submission" date="2018-05" db="EMBL/GenBank/DDBJ databases">
        <title>Genomic Encyclopedia of Type Strains, Phase IV (KMG-IV): sequencing the most valuable type-strain genomes for metagenomic binning, comparative biology and taxonomic classification.</title>
        <authorList>
            <person name="Goeker M."/>
        </authorList>
    </citation>
    <scope>NUCLEOTIDE SEQUENCE [LARGE SCALE GENOMIC DNA]</scope>
    <source>
        <strain evidence="10 11">DSM 29661</strain>
    </source>
</reference>
<organism evidence="10 11">
    <name type="scientific">Rivihabitans pingtungensis</name>
    <dbReference type="NCBI Taxonomy" id="1054498"/>
    <lineage>
        <taxon>Bacteria</taxon>
        <taxon>Pseudomonadati</taxon>
        <taxon>Pseudomonadota</taxon>
        <taxon>Betaproteobacteria</taxon>
        <taxon>Neisseriales</taxon>
        <taxon>Aquaspirillaceae</taxon>
        <taxon>Rivihabitans</taxon>
    </lineage>
</organism>
<feature type="transmembrane region" description="Helical" evidence="9">
    <location>
        <begin position="230"/>
        <end position="250"/>
    </location>
</feature>
<feature type="transmembrane region" description="Helical" evidence="9">
    <location>
        <begin position="375"/>
        <end position="399"/>
    </location>
</feature>
<dbReference type="EMBL" id="QJKI01000016">
    <property type="protein sequence ID" value="PXX77652.1"/>
    <property type="molecule type" value="Genomic_DNA"/>
</dbReference>
<evidence type="ECO:0000256" key="4">
    <source>
        <dbReference type="ARBA" id="ARBA00022475"/>
    </source>
</evidence>
<evidence type="ECO:0000256" key="2">
    <source>
        <dbReference type="ARBA" id="ARBA00005697"/>
    </source>
</evidence>
<evidence type="ECO:0000256" key="8">
    <source>
        <dbReference type="PIRNR" id="PIRNR005353"/>
    </source>
</evidence>
<feature type="transmembrane region" description="Helical" evidence="9">
    <location>
        <begin position="20"/>
        <end position="37"/>
    </location>
</feature>
<dbReference type="Pfam" id="PF00860">
    <property type="entry name" value="Xan_ur_permease"/>
    <property type="match status" value="1"/>
</dbReference>
<keyword evidence="4 8" id="KW-1003">Cell membrane</keyword>
<keyword evidence="6 8" id="KW-1133">Transmembrane helix</keyword>
<feature type="transmembrane region" description="Helical" evidence="9">
    <location>
        <begin position="192"/>
        <end position="210"/>
    </location>
</feature>
<feature type="transmembrane region" description="Helical" evidence="9">
    <location>
        <begin position="344"/>
        <end position="363"/>
    </location>
</feature>
<keyword evidence="5 8" id="KW-0812">Transmembrane</keyword>
<evidence type="ECO:0000313" key="10">
    <source>
        <dbReference type="EMBL" id="PXX77652.1"/>
    </source>
</evidence>
<evidence type="ECO:0000256" key="3">
    <source>
        <dbReference type="ARBA" id="ARBA00022448"/>
    </source>
</evidence>
<gene>
    <name evidence="10" type="ORF">DFR34_11632</name>
</gene>
<evidence type="ECO:0000256" key="7">
    <source>
        <dbReference type="ARBA" id="ARBA00023136"/>
    </source>
</evidence>
<dbReference type="PANTHER" id="PTHR43337:SF1">
    <property type="entry name" value="XANTHINE_URACIL PERMEASE C887.17-RELATED"/>
    <property type="match status" value="1"/>
</dbReference>
<dbReference type="PIRSF" id="PIRSF005353">
    <property type="entry name" value="PbuG"/>
    <property type="match status" value="1"/>
</dbReference>
<dbReference type="OrthoDB" id="9808458at2"/>
<dbReference type="GO" id="GO:0015207">
    <property type="term" value="F:adenine transmembrane transporter activity"/>
    <property type="evidence" value="ECO:0007669"/>
    <property type="project" value="TreeGrafter"/>
</dbReference>
<feature type="transmembrane region" description="Helical" evidence="9">
    <location>
        <begin position="49"/>
        <end position="74"/>
    </location>
</feature>
<sequence length="429" mass="43792">MVESLFKLRAAGVSARGEVLAGLTTFLTMASILFVNPDILAQAGMDHGAVFVATCLAAAIGSAVMGLLANYPIAQAPGMGINAFFTFGLVKGLGLPWQTALGAVFVSGVLFMLVSITRLREGFVNGIPLSLKQAISAGVGLFIALIALQQAGVVVANPDTLVGLGDLHKPQALLALAGFALIVTLERWRVPGAILLGILAITALSAALGLSEFNGVFAAPPSLAPTWLQLDVAGALAPGVLSVVLGFFLMSLTETSGTLIAVAQRGPFLDAEGKLPRLNRALLADSAAISVGALLGTSSTTSYLESSAGIAAGGRTGLTAVTVAGLFLASLFFAPLAAAVPPWATAPALVYVAMLMLKGFALLNWDDITEAAPALLCALTMAFTFSIADGIAFGAIAFVTLNLAAGRRQQIGWPVALIASVFVLKYVLS</sequence>
<comment type="caution">
    <text evidence="10">The sequence shown here is derived from an EMBL/GenBank/DDBJ whole genome shotgun (WGS) entry which is preliminary data.</text>
</comment>
<dbReference type="PANTHER" id="PTHR43337">
    <property type="entry name" value="XANTHINE/URACIL PERMEASE C887.17-RELATED"/>
    <property type="match status" value="1"/>
</dbReference>
<feature type="transmembrane region" description="Helical" evidence="9">
    <location>
        <begin position="134"/>
        <end position="156"/>
    </location>
</feature>
<dbReference type="AlphaFoldDB" id="A0A318KMH8"/>
<dbReference type="InterPro" id="IPR045018">
    <property type="entry name" value="Azg-like"/>
</dbReference>
<dbReference type="Proteomes" id="UP000247555">
    <property type="component" value="Unassembled WGS sequence"/>
</dbReference>
<feature type="transmembrane region" description="Helical" evidence="9">
    <location>
        <begin position="168"/>
        <end position="185"/>
    </location>
</feature>
<evidence type="ECO:0000256" key="1">
    <source>
        <dbReference type="ARBA" id="ARBA00004651"/>
    </source>
</evidence>
<accession>A0A318KMH8</accession>
<comment type="similarity">
    <text evidence="2 8">Belongs to the nucleobase:cation symporter-2 (NCS2) (TC 2.A.40) family. Azg-like subfamily.</text>
</comment>
<protein>
    <submittedName>
        <fullName evidence="10">AGZA family xanthine/uracil permease-like MFS transporter</fullName>
    </submittedName>
</protein>
<dbReference type="GO" id="GO:0005886">
    <property type="term" value="C:plasma membrane"/>
    <property type="evidence" value="ECO:0007669"/>
    <property type="project" value="UniProtKB-SubCell"/>
</dbReference>
<evidence type="ECO:0000256" key="9">
    <source>
        <dbReference type="SAM" id="Phobius"/>
    </source>
</evidence>
<evidence type="ECO:0000313" key="11">
    <source>
        <dbReference type="Proteomes" id="UP000247555"/>
    </source>
</evidence>
<feature type="transmembrane region" description="Helical" evidence="9">
    <location>
        <begin position="317"/>
        <end position="338"/>
    </location>
</feature>
<feature type="transmembrane region" description="Helical" evidence="9">
    <location>
        <begin position="411"/>
        <end position="428"/>
    </location>
</feature>
<keyword evidence="7 8" id="KW-0472">Membrane</keyword>
<proteinExistence type="inferred from homology"/>
<dbReference type="InterPro" id="IPR006043">
    <property type="entry name" value="NCS2"/>
</dbReference>
<evidence type="ECO:0000256" key="5">
    <source>
        <dbReference type="ARBA" id="ARBA00022692"/>
    </source>
</evidence>
<keyword evidence="3 8" id="KW-0813">Transport</keyword>
<name>A0A318KMH8_9NEIS</name>